<dbReference type="GO" id="GO:0006313">
    <property type="term" value="P:DNA transposition"/>
    <property type="evidence" value="ECO:0007669"/>
    <property type="project" value="InterPro"/>
</dbReference>
<evidence type="ECO:0000256" key="5">
    <source>
        <dbReference type="SAM" id="Phobius"/>
    </source>
</evidence>
<dbReference type="eggNOG" id="COG3385">
    <property type="taxonomic scope" value="Bacteria"/>
</dbReference>
<evidence type="ECO:0000313" key="9">
    <source>
        <dbReference type="Proteomes" id="UP000001844"/>
    </source>
</evidence>
<evidence type="ECO:0000313" key="8">
    <source>
        <dbReference type="EMBL" id="ADE13440.1"/>
    </source>
</evidence>
<dbReference type="AlphaFoldDB" id="D5BUP0"/>
<evidence type="ECO:0000259" key="6">
    <source>
        <dbReference type="Pfam" id="PF01609"/>
    </source>
</evidence>
<dbReference type="EMBL" id="CP001798">
    <property type="protein sequence ID" value="ADE13440.1"/>
    <property type="molecule type" value="Genomic_DNA"/>
</dbReference>
<comment type="similarity">
    <text evidence="1">Belongs to the transposase 11 family.</text>
</comment>
<dbReference type="GO" id="GO:0003677">
    <property type="term" value="F:DNA binding"/>
    <property type="evidence" value="ECO:0007669"/>
    <property type="project" value="UniProtKB-KW"/>
</dbReference>
<feature type="domain" description="Transposase IS4-like" evidence="6">
    <location>
        <begin position="138"/>
        <end position="344"/>
    </location>
</feature>
<dbReference type="HOGENOM" id="CLU_043140_0_0_6"/>
<keyword evidence="5" id="KW-1133">Transmembrane helix</keyword>
<keyword evidence="5" id="KW-0472">Membrane</keyword>
<keyword evidence="2" id="KW-0815">Transposition</keyword>
<dbReference type="Pfam" id="PF14294">
    <property type="entry name" value="DUF4372"/>
    <property type="match status" value="1"/>
</dbReference>
<feature type="transmembrane region" description="Helical" evidence="5">
    <location>
        <begin position="329"/>
        <end position="348"/>
    </location>
</feature>
<dbReference type="GO" id="GO:0004803">
    <property type="term" value="F:transposase activity"/>
    <property type="evidence" value="ECO:0007669"/>
    <property type="project" value="InterPro"/>
</dbReference>
<dbReference type="PANTHER" id="PTHR33258:SF1">
    <property type="entry name" value="TRANSPOSASE INSL FOR INSERTION SEQUENCE ELEMENT IS186A-RELATED"/>
    <property type="match status" value="1"/>
</dbReference>
<dbReference type="InterPro" id="IPR025399">
    <property type="entry name" value="DUF4372"/>
</dbReference>
<keyword evidence="4" id="KW-0233">DNA recombination</keyword>
<evidence type="ECO:0000256" key="3">
    <source>
        <dbReference type="ARBA" id="ARBA00023125"/>
    </source>
</evidence>
<dbReference type="InterPro" id="IPR047952">
    <property type="entry name" value="Transpos_IS4"/>
</dbReference>
<accession>D5BUP0</accession>
<organism evidence="8 9">
    <name type="scientific">Nitrosococcus halophilus (strain Nc4)</name>
    <dbReference type="NCBI Taxonomy" id="472759"/>
    <lineage>
        <taxon>Bacteria</taxon>
        <taxon>Pseudomonadati</taxon>
        <taxon>Pseudomonadota</taxon>
        <taxon>Gammaproteobacteria</taxon>
        <taxon>Chromatiales</taxon>
        <taxon>Chromatiaceae</taxon>
        <taxon>Nitrosococcus</taxon>
    </lineage>
</organism>
<feature type="domain" description="DUF4372" evidence="7">
    <location>
        <begin position="18"/>
        <end position="90"/>
    </location>
</feature>
<dbReference type="InterPro" id="IPR012337">
    <property type="entry name" value="RNaseH-like_sf"/>
</dbReference>
<dbReference type="Pfam" id="PF01609">
    <property type="entry name" value="DDE_Tnp_1"/>
    <property type="match status" value="1"/>
</dbReference>
<reference evidence="9" key="1">
    <citation type="submission" date="2010-04" db="EMBL/GenBank/DDBJ databases">
        <title>Complete genome sequence of Nitrosococcus halophilus Nc4, a salt-adapted, aerobic obligate ammonia-oxidizing sulfur purple bacterium.</title>
        <authorList>
            <consortium name="US DOE Joint Genome Institute"/>
            <person name="Campbell M.A."/>
            <person name="Malfatti S.A."/>
            <person name="Chain P.S.G."/>
            <person name="Heidelberg J.F."/>
            <person name="Ward B.B."/>
            <person name="Klotz M.G."/>
        </authorList>
    </citation>
    <scope>NUCLEOTIDE SEQUENCE [LARGE SCALE GENOMIC DNA]</scope>
    <source>
        <strain evidence="9">Nc4</strain>
    </source>
</reference>
<dbReference type="SUPFAM" id="SSF53098">
    <property type="entry name" value="Ribonuclease H-like"/>
    <property type="match status" value="1"/>
</dbReference>
<dbReference type="Proteomes" id="UP000001844">
    <property type="component" value="Chromosome"/>
</dbReference>
<evidence type="ECO:0000259" key="7">
    <source>
        <dbReference type="Pfam" id="PF14294"/>
    </source>
</evidence>
<keyword evidence="5" id="KW-0812">Transmembrane</keyword>
<dbReference type="NCBIfam" id="NF033592">
    <property type="entry name" value="transpos_IS4_1"/>
    <property type="match status" value="1"/>
</dbReference>
<protein>
    <submittedName>
        <fullName evidence="8">Transposase IS4 family protein</fullName>
    </submittedName>
</protein>
<dbReference type="PANTHER" id="PTHR33258">
    <property type="entry name" value="TRANSPOSASE INSL FOR INSERTION SEQUENCE ELEMENT IS186A-RELATED"/>
    <property type="match status" value="1"/>
</dbReference>
<proteinExistence type="inferred from homology"/>
<dbReference type="InterPro" id="IPR002559">
    <property type="entry name" value="Transposase_11"/>
</dbReference>
<keyword evidence="9" id="KW-1185">Reference proteome</keyword>
<name>D5BUP0_NITHN</name>
<sequence>MKSRQIIEEQEGVQALTHHNTVFSQLLKLVPRHEFVVLANQHHEGRKLRKMTRWSQFVSMALAQLSGRTSLRDVVSNLSAQARKLYLLGAVPVSRSSLARVNEKQPYALYEALFAKLFSRCQGLAPRHGFRFKNKLYSLDASTLDLCLSVFPWAKFRTTKGAVKLHVGLDHDGLLPALMTVTNGKVHDITVARTLALPKGSIVVFDRGYTDYDGYHQLNTQGIFFVTRQRKKARYRVVERRKVDKSKGLTSDQTLELTGAKARNCPIALRRIGFKDFDTGIRYCFLTNNFHLAASTIAAIYKSRWQIELFFKWIKQNLKIKRFLGTSKNAVMTQLWIALCAYLLLAYLKFVSKIDCSLQQIIRLLQLNLFERRDLQALLRGDPPEPELLPLQASLQFS</sequence>
<evidence type="ECO:0000256" key="2">
    <source>
        <dbReference type="ARBA" id="ARBA00022578"/>
    </source>
</evidence>
<dbReference type="KEGG" id="nhl:Nhal_0237"/>
<evidence type="ECO:0000256" key="1">
    <source>
        <dbReference type="ARBA" id="ARBA00010075"/>
    </source>
</evidence>
<gene>
    <name evidence="8" type="ordered locus">Nhal_0237</name>
</gene>
<evidence type="ECO:0000256" key="4">
    <source>
        <dbReference type="ARBA" id="ARBA00023172"/>
    </source>
</evidence>
<keyword evidence="3" id="KW-0238">DNA-binding</keyword>